<dbReference type="CDD" id="cd04724">
    <property type="entry name" value="Tryptophan_synthase_alpha"/>
    <property type="match status" value="1"/>
</dbReference>
<dbReference type="HAMAP" id="MF_00131">
    <property type="entry name" value="Trp_synth_alpha"/>
    <property type="match status" value="1"/>
</dbReference>
<dbReference type="GO" id="GO:0004834">
    <property type="term" value="F:tryptophan synthase activity"/>
    <property type="evidence" value="ECO:0007669"/>
    <property type="project" value="UniProtKB-EC"/>
</dbReference>
<dbReference type="PROSITE" id="PS00167">
    <property type="entry name" value="TRP_SYNTHASE_ALPHA"/>
    <property type="match status" value="1"/>
</dbReference>
<dbReference type="SUPFAM" id="SSF51366">
    <property type="entry name" value="Ribulose-phoshate binding barrel"/>
    <property type="match status" value="1"/>
</dbReference>
<dbReference type="EC" id="4.2.1.20" evidence="4"/>
<comment type="subunit">
    <text evidence="3">Tetramer of two alpha and two beta chains.</text>
</comment>
<evidence type="ECO:0000256" key="9">
    <source>
        <dbReference type="ARBA" id="ARBA00049047"/>
    </source>
</evidence>
<evidence type="ECO:0000256" key="1">
    <source>
        <dbReference type="ARBA" id="ARBA00003365"/>
    </source>
</evidence>
<comment type="catalytic activity">
    <reaction evidence="9">
        <text>(1S,2R)-1-C-(indol-3-yl)glycerol 3-phosphate + L-serine = D-glyceraldehyde 3-phosphate + L-tryptophan + H2O</text>
        <dbReference type="Rhea" id="RHEA:10532"/>
        <dbReference type="ChEBI" id="CHEBI:15377"/>
        <dbReference type="ChEBI" id="CHEBI:33384"/>
        <dbReference type="ChEBI" id="CHEBI:57912"/>
        <dbReference type="ChEBI" id="CHEBI:58866"/>
        <dbReference type="ChEBI" id="CHEBI:59776"/>
        <dbReference type="EC" id="4.2.1.20"/>
    </reaction>
</comment>
<sequence length="243" mass="25985">MKNRIDYCLDKIKSENRPALVPYLTVGYPHVSMSEGLATAILANGADMLELGIPFSDPLADGPTIQMTSFRALENGTNVQTAIDMVTALRSTDIESPLIFMGYFNPFLQYGISRFLRVASDAGLDGLIVPDLPPEEAKYVATESRNVGIHLIPLLAPTSTDERIEAACAEAGGFIYCVSLTGVTGARSRLSTGVEILVERIRKFTNLPVLVGFGVSSKEDIGRIGQFADGAVVGSALLDAISK</sequence>
<evidence type="ECO:0000256" key="5">
    <source>
        <dbReference type="ARBA" id="ARBA00022605"/>
    </source>
</evidence>
<evidence type="ECO:0000256" key="4">
    <source>
        <dbReference type="ARBA" id="ARBA00012043"/>
    </source>
</evidence>
<accession>A0A382ERW1</accession>
<dbReference type="PANTHER" id="PTHR43406:SF1">
    <property type="entry name" value="TRYPTOPHAN SYNTHASE ALPHA CHAIN, CHLOROPLASTIC"/>
    <property type="match status" value="1"/>
</dbReference>
<evidence type="ECO:0000256" key="8">
    <source>
        <dbReference type="ARBA" id="ARBA00023239"/>
    </source>
</evidence>
<dbReference type="AlphaFoldDB" id="A0A382ERW1"/>
<dbReference type="Pfam" id="PF00290">
    <property type="entry name" value="Trp_syntA"/>
    <property type="match status" value="1"/>
</dbReference>
<dbReference type="InterPro" id="IPR013785">
    <property type="entry name" value="Aldolase_TIM"/>
</dbReference>
<keyword evidence="8" id="KW-0456">Lyase</keyword>
<comment type="pathway">
    <text evidence="2">Amino-acid biosynthesis; L-tryptophan biosynthesis; L-tryptophan from chorismate: step 5/5.</text>
</comment>
<proteinExistence type="inferred from homology"/>
<comment type="function">
    <text evidence="1">The alpha subunit is responsible for the aldol cleavage of indoleglycerol phosphate to indole and glyceraldehyde 3-phosphate.</text>
</comment>
<dbReference type="InterPro" id="IPR002028">
    <property type="entry name" value="Trp_synthase_suA"/>
</dbReference>
<name>A0A382ERW1_9ZZZZ</name>
<evidence type="ECO:0000313" key="10">
    <source>
        <dbReference type="EMBL" id="SVB52721.1"/>
    </source>
</evidence>
<dbReference type="InterPro" id="IPR011060">
    <property type="entry name" value="RibuloseP-bd_barrel"/>
</dbReference>
<keyword evidence="5" id="KW-0028">Amino-acid biosynthesis</keyword>
<feature type="non-terminal residue" evidence="10">
    <location>
        <position position="243"/>
    </location>
</feature>
<protein>
    <recommendedName>
        <fullName evidence="4">tryptophan synthase</fullName>
        <ecNumber evidence="4">4.2.1.20</ecNumber>
    </recommendedName>
</protein>
<keyword evidence="6" id="KW-0822">Tryptophan biosynthesis</keyword>
<evidence type="ECO:0000256" key="7">
    <source>
        <dbReference type="ARBA" id="ARBA00023141"/>
    </source>
</evidence>
<evidence type="ECO:0000256" key="3">
    <source>
        <dbReference type="ARBA" id="ARBA00011270"/>
    </source>
</evidence>
<dbReference type="UniPathway" id="UPA00035">
    <property type="reaction ID" value="UER00044"/>
</dbReference>
<dbReference type="PANTHER" id="PTHR43406">
    <property type="entry name" value="TRYPTOPHAN SYNTHASE, ALPHA CHAIN"/>
    <property type="match status" value="1"/>
</dbReference>
<dbReference type="EMBL" id="UINC01045676">
    <property type="protein sequence ID" value="SVB52721.1"/>
    <property type="molecule type" value="Genomic_DNA"/>
</dbReference>
<evidence type="ECO:0000256" key="2">
    <source>
        <dbReference type="ARBA" id="ARBA00004733"/>
    </source>
</evidence>
<keyword evidence="7" id="KW-0057">Aromatic amino acid biosynthesis</keyword>
<reference evidence="10" key="1">
    <citation type="submission" date="2018-05" db="EMBL/GenBank/DDBJ databases">
        <authorList>
            <person name="Lanie J.A."/>
            <person name="Ng W.-L."/>
            <person name="Kazmierczak K.M."/>
            <person name="Andrzejewski T.M."/>
            <person name="Davidsen T.M."/>
            <person name="Wayne K.J."/>
            <person name="Tettelin H."/>
            <person name="Glass J.I."/>
            <person name="Rusch D."/>
            <person name="Podicherti R."/>
            <person name="Tsui H.-C.T."/>
            <person name="Winkler M.E."/>
        </authorList>
    </citation>
    <scope>NUCLEOTIDE SEQUENCE</scope>
</reference>
<evidence type="ECO:0000256" key="6">
    <source>
        <dbReference type="ARBA" id="ARBA00022822"/>
    </source>
</evidence>
<dbReference type="Gene3D" id="3.20.20.70">
    <property type="entry name" value="Aldolase class I"/>
    <property type="match status" value="1"/>
</dbReference>
<dbReference type="NCBIfam" id="TIGR00262">
    <property type="entry name" value="trpA"/>
    <property type="match status" value="1"/>
</dbReference>
<dbReference type="FunFam" id="3.20.20.70:FF:000037">
    <property type="entry name" value="Tryptophan synthase alpha chain"/>
    <property type="match status" value="1"/>
</dbReference>
<gene>
    <name evidence="10" type="ORF">METZ01_LOCUS205575</name>
</gene>
<organism evidence="10">
    <name type="scientific">marine metagenome</name>
    <dbReference type="NCBI Taxonomy" id="408172"/>
    <lineage>
        <taxon>unclassified sequences</taxon>
        <taxon>metagenomes</taxon>
        <taxon>ecological metagenomes</taxon>
    </lineage>
</organism>
<dbReference type="InterPro" id="IPR018204">
    <property type="entry name" value="Trp_synthase_alpha_AS"/>
</dbReference>
<dbReference type="GO" id="GO:0005829">
    <property type="term" value="C:cytosol"/>
    <property type="evidence" value="ECO:0007669"/>
    <property type="project" value="TreeGrafter"/>
</dbReference>